<dbReference type="Gene3D" id="2.70.98.10">
    <property type="match status" value="1"/>
</dbReference>
<organism evidence="5 6">
    <name type="scientific">Vibrio ulleungensis</name>
    <dbReference type="NCBI Taxonomy" id="2807619"/>
    <lineage>
        <taxon>Bacteria</taxon>
        <taxon>Pseudomonadati</taxon>
        <taxon>Pseudomonadota</taxon>
        <taxon>Gammaproteobacteria</taxon>
        <taxon>Vibrionales</taxon>
        <taxon>Vibrionaceae</taxon>
        <taxon>Vibrio</taxon>
    </lineage>
</organism>
<evidence type="ECO:0000313" key="6">
    <source>
        <dbReference type="Proteomes" id="UP000809621"/>
    </source>
</evidence>
<keyword evidence="3 4" id="KW-0413">Isomerase</keyword>
<dbReference type="InterPro" id="IPR025532">
    <property type="entry name" value="G6P_1-epimerase"/>
</dbReference>
<dbReference type="PANTHER" id="PTHR11122">
    <property type="entry name" value="APOSPORY-ASSOCIATED PROTEIN C-RELATED"/>
    <property type="match status" value="1"/>
</dbReference>
<comment type="catalytic activity">
    <reaction evidence="1">
        <text>alpha-D-glucose 6-phosphate = beta-D-glucose 6-phosphate</text>
        <dbReference type="Rhea" id="RHEA:16249"/>
        <dbReference type="ChEBI" id="CHEBI:58225"/>
        <dbReference type="ChEBI" id="CHEBI:58247"/>
        <dbReference type="EC" id="5.1.3.15"/>
    </reaction>
</comment>
<evidence type="ECO:0000256" key="2">
    <source>
        <dbReference type="ARBA" id="ARBA00005866"/>
    </source>
</evidence>
<name>A0ABS2HF95_9VIBR</name>
<keyword evidence="6" id="KW-1185">Reference proteome</keyword>
<reference evidence="5 6" key="1">
    <citation type="submission" date="2021-02" db="EMBL/GenBank/DDBJ databases">
        <authorList>
            <person name="Park J.-S."/>
        </authorList>
    </citation>
    <scope>NUCLEOTIDE SEQUENCE [LARGE SCALE GENOMIC DNA]</scope>
    <source>
        <strain evidence="5 6">188UL20-2</strain>
    </source>
</reference>
<dbReference type="EMBL" id="JAFEUM010000002">
    <property type="protein sequence ID" value="MBM7036238.1"/>
    <property type="molecule type" value="Genomic_DNA"/>
</dbReference>
<evidence type="ECO:0000256" key="3">
    <source>
        <dbReference type="ARBA" id="ARBA00023235"/>
    </source>
</evidence>
<comment type="similarity">
    <text evidence="2 4">Belongs to the glucose-6-phosphate 1-epimerase family.</text>
</comment>
<dbReference type="PIRSF" id="PIRSF016020">
    <property type="entry name" value="PHexose_mutarotase"/>
    <property type="match status" value="1"/>
</dbReference>
<dbReference type="CDD" id="cd09020">
    <property type="entry name" value="D-hex-6-P-epi_like"/>
    <property type="match status" value="1"/>
</dbReference>
<protein>
    <recommendedName>
        <fullName evidence="4">Putative glucose-6-phosphate 1-epimerase</fullName>
        <ecNumber evidence="4">5.1.3.15</ecNumber>
    </recommendedName>
</protein>
<comment type="caution">
    <text evidence="5">The sequence shown here is derived from an EMBL/GenBank/DDBJ whole genome shotgun (WGS) entry which is preliminary data.</text>
</comment>
<dbReference type="Pfam" id="PF01263">
    <property type="entry name" value="Aldose_epim"/>
    <property type="match status" value="1"/>
</dbReference>
<evidence type="ECO:0000256" key="4">
    <source>
        <dbReference type="PIRNR" id="PIRNR016020"/>
    </source>
</evidence>
<dbReference type="InterPro" id="IPR008183">
    <property type="entry name" value="Aldose_1/G6P_1-epimerase"/>
</dbReference>
<evidence type="ECO:0000313" key="5">
    <source>
        <dbReference type="EMBL" id="MBM7036238.1"/>
    </source>
</evidence>
<dbReference type="InterPro" id="IPR014718">
    <property type="entry name" value="GH-type_carb-bd"/>
</dbReference>
<sequence>MDYVNLPTIAALSDCVSIINMGDCKAVRVIHHNAQALISLHGAHLLSFQPTGQADLIWMSEDAIFDNKAAIRGGVPVCWPWFGRIAAPAHGFARTSEWTLAQHRENDRGVIIELTLQDSEPSRAIWPHKFFARLLIEIADTITLTLEVENTDSNPWTFSGALHTYLNVGDITQTTVTGMGPTYQDSLQQGKVCTGNEELMLTDTIDRVYTAPVSPIVLFDPVLDRHIEVRNQGDNSAVLWNPWQQGAKAMADMHDTGYQTMLCIESTLHAASLEQGKQLVPGEKHQLVTHLSIK</sequence>
<evidence type="ECO:0000256" key="1">
    <source>
        <dbReference type="ARBA" id="ARBA00001096"/>
    </source>
</evidence>
<dbReference type="InterPro" id="IPR011013">
    <property type="entry name" value="Gal_mutarotase_sf_dom"/>
</dbReference>
<dbReference type="PANTHER" id="PTHR11122:SF13">
    <property type="entry name" value="GLUCOSE-6-PHOSPHATE 1-EPIMERASE"/>
    <property type="match status" value="1"/>
</dbReference>
<dbReference type="Proteomes" id="UP000809621">
    <property type="component" value="Unassembled WGS sequence"/>
</dbReference>
<dbReference type="EC" id="5.1.3.15" evidence="4"/>
<accession>A0ABS2HF95</accession>
<dbReference type="SUPFAM" id="SSF74650">
    <property type="entry name" value="Galactose mutarotase-like"/>
    <property type="match status" value="1"/>
</dbReference>
<proteinExistence type="inferred from homology"/>
<dbReference type="RefSeq" id="WP_205157822.1">
    <property type="nucleotide sequence ID" value="NZ_JAFEUM010000002.1"/>
</dbReference>
<gene>
    <name evidence="5" type="ORF">JQC93_07410</name>
</gene>